<dbReference type="InterPro" id="IPR049802">
    <property type="entry name" value="RhsC-like_FIX"/>
</dbReference>
<dbReference type="AlphaFoldDB" id="A0A975JDQ0"/>
<keyword evidence="1" id="KW-0812">Transmembrane</keyword>
<dbReference type="RefSeq" id="WP_212704781.1">
    <property type="nucleotide sequence ID" value="NZ_CP073581.1"/>
</dbReference>
<keyword evidence="3" id="KW-1185">Reference proteome</keyword>
<protein>
    <submittedName>
        <fullName evidence="2">Uncharacterized protein</fullName>
    </submittedName>
</protein>
<dbReference type="KEGG" id="sual:KDD17_00450"/>
<reference evidence="2" key="1">
    <citation type="submission" date="2021-04" db="EMBL/GenBank/DDBJ databases">
        <title>Complete genome sequence for Sulfitobacter sp. strain JK7-1.</title>
        <authorList>
            <person name="Park S.-J."/>
        </authorList>
    </citation>
    <scope>NUCLEOTIDE SEQUENCE</scope>
    <source>
        <strain evidence="2">JK7-1</strain>
    </source>
</reference>
<organism evidence="2 3">
    <name type="scientific">Sulfitobacter albidus</name>
    <dbReference type="NCBI Taxonomy" id="2829501"/>
    <lineage>
        <taxon>Bacteria</taxon>
        <taxon>Pseudomonadati</taxon>
        <taxon>Pseudomonadota</taxon>
        <taxon>Alphaproteobacteria</taxon>
        <taxon>Rhodobacterales</taxon>
        <taxon>Roseobacteraceae</taxon>
        <taxon>Sulfitobacter</taxon>
    </lineage>
</organism>
<name>A0A975JDQ0_9RHOB</name>
<sequence length="330" mass="35812">MADGGYDAAQAAAASQSGDAVGGGCAGCHTGNWIHVRYEYTEGDPVTDAVYVVQTPNGGEPGGDVITEGVISIGPDAPHQYVHVDLGDHAGPVEVFVFDDPTEPVPYTEPAPVEDERGWFARAADAVMSGADWAWDVVQGDFNEDMTTGQIITNAIVTAVPGIDQVADLRDLVANGKALIWDKRYTEIGVWVGVFACLIGLIPSLGSLAKGVIKLVWRQAGEVGKILIYINKALHRRMPQVNGYRFLKKLADELPGHVAFVTQKFNEFLDMCTDRIPFFGGGELRETIETVRAMANEMFPAWRAKFRKNCCGAWPISRRARGWSCPARVS</sequence>
<keyword evidence="1" id="KW-1133">Transmembrane helix</keyword>
<feature type="transmembrane region" description="Helical" evidence="1">
    <location>
        <begin position="188"/>
        <end position="209"/>
    </location>
</feature>
<dbReference type="CDD" id="cd20746">
    <property type="entry name" value="FIX_Ntox15_NUC_DUF4112_RhsA-like"/>
    <property type="match status" value="1"/>
</dbReference>
<evidence type="ECO:0000313" key="2">
    <source>
        <dbReference type="EMBL" id="QUJ76584.1"/>
    </source>
</evidence>
<accession>A0A975JDQ0</accession>
<evidence type="ECO:0000256" key="1">
    <source>
        <dbReference type="SAM" id="Phobius"/>
    </source>
</evidence>
<evidence type="ECO:0000313" key="3">
    <source>
        <dbReference type="Proteomes" id="UP000683291"/>
    </source>
</evidence>
<proteinExistence type="predicted"/>
<dbReference type="EMBL" id="CP073581">
    <property type="protein sequence ID" value="QUJ76584.1"/>
    <property type="molecule type" value="Genomic_DNA"/>
</dbReference>
<keyword evidence="1" id="KW-0472">Membrane</keyword>
<dbReference type="Proteomes" id="UP000683291">
    <property type="component" value="Chromosome 1"/>
</dbReference>
<gene>
    <name evidence="2" type="ORF">KDD17_00450</name>
</gene>